<feature type="domain" description="MmeI-like target recognition" evidence="7">
    <location>
        <begin position="630"/>
        <end position="834"/>
    </location>
</feature>
<dbReference type="GO" id="GO:0009007">
    <property type="term" value="F:site-specific DNA-methyltransferase (adenine-specific) activity"/>
    <property type="evidence" value="ECO:0007669"/>
    <property type="project" value="UniProtKB-EC"/>
</dbReference>
<dbReference type="Pfam" id="PF20465">
    <property type="entry name" value="MmeI_hel"/>
    <property type="match status" value="1"/>
</dbReference>
<evidence type="ECO:0000259" key="5">
    <source>
        <dbReference type="Pfam" id="PF20464"/>
    </source>
</evidence>
<gene>
    <name evidence="10" type="ORF">F7D14_09610</name>
</gene>
<keyword evidence="3 10" id="KW-0808">Transferase</keyword>
<evidence type="ECO:0000259" key="7">
    <source>
        <dbReference type="Pfam" id="PF20466"/>
    </source>
</evidence>
<comment type="catalytic activity">
    <reaction evidence="4">
        <text>a 2'-deoxyadenosine in DNA + S-adenosyl-L-methionine = an N(6)-methyl-2'-deoxyadenosine in DNA + S-adenosyl-L-homocysteine + H(+)</text>
        <dbReference type="Rhea" id="RHEA:15197"/>
        <dbReference type="Rhea" id="RHEA-COMP:12418"/>
        <dbReference type="Rhea" id="RHEA-COMP:12419"/>
        <dbReference type="ChEBI" id="CHEBI:15378"/>
        <dbReference type="ChEBI" id="CHEBI:57856"/>
        <dbReference type="ChEBI" id="CHEBI:59789"/>
        <dbReference type="ChEBI" id="CHEBI:90615"/>
        <dbReference type="ChEBI" id="CHEBI:90616"/>
        <dbReference type="EC" id="2.1.1.72"/>
    </reaction>
</comment>
<keyword evidence="11" id="KW-1185">Reference proteome</keyword>
<dbReference type="InterPro" id="IPR046818">
    <property type="entry name" value="MmeI_C"/>
</dbReference>
<dbReference type="AlphaFoldDB" id="A0A6B8LZ50"/>
<evidence type="ECO:0000259" key="8">
    <source>
        <dbReference type="Pfam" id="PF20467"/>
    </source>
</evidence>
<feature type="domain" description="MmeI-like helicase spacer" evidence="6">
    <location>
        <begin position="171"/>
        <end position="251"/>
    </location>
</feature>
<feature type="domain" description="MmeI-like N-terminal" evidence="5">
    <location>
        <begin position="1"/>
        <end position="160"/>
    </location>
</feature>
<dbReference type="InterPro" id="IPR046817">
    <property type="entry name" value="MmeI_N"/>
</dbReference>
<accession>A0A6B8LZ50</accession>
<protein>
    <recommendedName>
        <fullName evidence="1">site-specific DNA-methyltransferase (adenine-specific)</fullName>
        <ecNumber evidence="1">2.1.1.72</ecNumber>
    </recommendedName>
</protein>
<dbReference type="EMBL" id="CP044331">
    <property type="protein sequence ID" value="QGM97697.1"/>
    <property type="molecule type" value="Genomic_DNA"/>
</dbReference>
<dbReference type="KEGG" id="mpar:F7D14_09610"/>
<dbReference type="Gene3D" id="3.40.50.150">
    <property type="entry name" value="Vaccinia Virus protein VP39"/>
    <property type="match status" value="1"/>
</dbReference>
<dbReference type="RefSeq" id="WP_016917748.1">
    <property type="nucleotide sequence ID" value="NZ_CP044331.1"/>
</dbReference>
<dbReference type="InterPro" id="IPR046819">
    <property type="entry name" value="MmeI_hel"/>
</dbReference>
<evidence type="ECO:0000256" key="3">
    <source>
        <dbReference type="ARBA" id="ARBA00022679"/>
    </source>
</evidence>
<feature type="domain" description="MmeI-like DNA-methyltransferase" evidence="9">
    <location>
        <begin position="326"/>
        <end position="607"/>
    </location>
</feature>
<sequence>MNAVEIEEAVSALAAAPFDASKFPYAFLAAFGNKETTLKRLRSGSNNASDVAGGVLQRNNIHLAACPAGEVGQTLTALRNSAKTASAKAKFILATDGADFEAEDLSTGETVACDYSDFPNHFGFFLPLAGITTVKQIRESSFDIRATSRLNKLYVELLKDNPDWGTSKRRHDMNHFMARLIFCFFAEDTDIFCRERLFTETVETMSAKDSSNTHGVIGELFRAMNTKATERESAKISRWADAFPYVNGGLFSGDTDVPRFSKIARSYLLHIGNLDWKKINPDIFGSMIQAVADDDERGALGMHYTSVPNILKVLNPLFLDDLRARLEEAGENSRMLLNLRKRIARIRIFDPACGSGNFLVISYKEMRAIEAEINRRRGEDGRKSDIPLTNFRGIELRDFPAEIARLALIIAEYQCDVIYRGQKEALADFLPLDAQNWITCGNALRLDWLSICPPTGTGVKHHAEDLFHTPLDQAQIDFENEGGETYICGNPPYLGSTWQSADQKADLRAVVSGRTSSSGFLDYVSGWLIKAADWLASNSGAAAFVSTNSICQGQPVSILWPIVFGAGCSIQFAYTSFKWSNLASNNAGVTVVIIGFSQERQRAPKIFSVGENGAVTAKECANINAYLVAGPNVFVVPTDNVLGGAAKMDNGNKAVDGGHLLLEANELLNLNLTQEQHLKLIRRFSGSVEAINGLQRYCIWINDASSGYAKNIPSIKARIEAVAKFRLASTKKLTRDTATRPYAFQQVRQMGTEELIVVPRVSSENREYLPTLLMPSGTIISDQCFALCDAPLWNMSLIASRLHLIWIATVCGKLKTDFRYSNTLGWNTFPVPTLTEKNKADLTRCAEDILLTRESHFPATIADLYDPETMPEDVRRAHEKNDETLERIYIGRRFKNDTERLEKMFDLYTKMTAAQGAGSPKAKAPKKAKANS</sequence>
<dbReference type="Pfam" id="PF20464">
    <property type="entry name" value="MmeI_N"/>
    <property type="match status" value="1"/>
</dbReference>
<evidence type="ECO:0000259" key="9">
    <source>
        <dbReference type="Pfam" id="PF20473"/>
    </source>
</evidence>
<dbReference type="Pfam" id="PF20473">
    <property type="entry name" value="MmeI_Mtase"/>
    <property type="match status" value="1"/>
</dbReference>
<dbReference type="Proteomes" id="UP000422569">
    <property type="component" value="Chromosome"/>
</dbReference>
<dbReference type="PANTHER" id="PTHR33841">
    <property type="entry name" value="DNA METHYLTRANSFERASE YEEA-RELATED"/>
    <property type="match status" value="1"/>
</dbReference>
<evidence type="ECO:0000313" key="10">
    <source>
        <dbReference type="EMBL" id="QGM97697.1"/>
    </source>
</evidence>
<evidence type="ECO:0000256" key="2">
    <source>
        <dbReference type="ARBA" id="ARBA00022603"/>
    </source>
</evidence>
<evidence type="ECO:0000259" key="6">
    <source>
        <dbReference type="Pfam" id="PF20465"/>
    </source>
</evidence>
<name>A0A6B8LZ50_9HYPH</name>
<dbReference type="GO" id="GO:0032259">
    <property type="term" value="P:methylation"/>
    <property type="evidence" value="ECO:0007669"/>
    <property type="project" value="UniProtKB-KW"/>
</dbReference>
<evidence type="ECO:0000256" key="1">
    <source>
        <dbReference type="ARBA" id="ARBA00011900"/>
    </source>
</evidence>
<evidence type="ECO:0000256" key="4">
    <source>
        <dbReference type="ARBA" id="ARBA00047942"/>
    </source>
</evidence>
<dbReference type="InterPro" id="IPR050953">
    <property type="entry name" value="N4_N6_ade-DNA_methylase"/>
</dbReference>
<reference evidence="10 11" key="1">
    <citation type="submission" date="2019-09" db="EMBL/GenBank/DDBJ databases">
        <title>Isolation and complete genome sequencing of Methylocystis species.</title>
        <authorList>
            <person name="Rumah B.L."/>
            <person name="Stead C.E."/>
            <person name="Stevens B.C."/>
            <person name="Minton N.P."/>
            <person name="Grosse-Honebrink A."/>
            <person name="Zhang Y."/>
        </authorList>
    </citation>
    <scope>NUCLEOTIDE SEQUENCE [LARGE SCALE GENOMIC DNA]</scope>
    <source>
        <strain evidence="10 11">BRCS2</strain>
    </source>
</reference>
<dbReference type="InterPro" id="IPR046820">
    <property type="entry name" value="MmeI_TRD"/>
</dbReference>
<evidence type="ECO:0000313" key="11">
    <source>
        <dbReference type="Proteomes" id="UP000422569"/>
    </source>
</evidence>
<dbReference type="Pfam" id="PF20467">
    <property type="entry name" value="MmeI_C"/>
    <property type="match status" value="1"/>
</dbReference>
<dbReference type="EC" id="2.1.1.72" evidence="1"/>
<proteinExistence type="predicted"/>
<dbReference type="InterPro" id="IPR029063">
    <property type="entry name" value="SAM-dependent_MTases_sf"/>
</dbReference>
<feature type="domain" description="MmeI-like C-terminal" evidence="8">
    <location>
        <begin position="836"/>
        <end position="913"/>
    </location>
</feature>
<dbReference type="InterPro" id="IPR046816">
    <property type="entry name" value="MmeI_Mtase"/>
</dbReference>
<dbReference type="PANTHER" id="PTHR33841:SF1">
    <property type="entry name" value="DNA METHYLTRANSFERASE A"/>
    <property type="match status" value="1"/>
</dbReference>
<dbReference type="Pfam" id="PF20466">
    <property type="entry name" value="MmeI_TRD"/>
    <property type="match status" value="1"/>
</dbReference>
<dbReference type="REBASE" id="337718">
    <property type="entry name" value="Mpa52ORF9610P"/>
</dbReference>
<dbReference type="SUPFAM" id="SSF53335">
    <property type="entry name" value="S-adenosyl-L-methionine-dependent methyltransferases"/>
    <property type="match status" value="1"/>
</dbReference>
<organism evidence="10 11">
    <name type="scientific">Methylocystis parvus</name>
    <dbReference type="NCBI Taxonomy" id="134"/>
    <lineage>
        <taxon>Bacteria</taxon>
        <taxon>Pseudomonadati</taxon>
        <taxon>Pseudomonadota</taxon>
        <taxon>Alphaproteobacteria</taxon>
        <taxon>Hyphomicrobiales</taxon>
        <taxon>Methylocystaceae</taxon>
        <taxon>Methylocystis</taxon>
    </lineage>
</organism>
<keyword evidence="2 10" id="KW-0489">Methyltransferase</keyword>